<accession>A0A1I2YWN2</accession>
<dbReference type="InterPro" id="IPR007788">
    <property type="entry name" value="QCT"/>
</dbReference>
<keyword evidence="1" id="KW-0808">Transferase</keyword>
<protein>
    <submittedName>
        <fullName evidence="1">Glutamine cyclotransferase</fullName>
    </submittedName>
</protein>
<dbReference type="OrthoDB" id="9783700at2"/>
<proteinExistence type="predicted"/>
<dbReference type="SUPFAM" id="SSF50969">
    <property type="entry name" value="YVTN repeat-like/Quinoprotein amine dehydrogenase"/>
    <property type="match status" value="1"/>
</dbReference>
<dbReference type="Gene3D" id="2.130.10.10">
    <property type="entry name" value="YVTN repeat-like/Quinoprotein amine dehydrogenase"/>
    <property type="match status" value="1"/>
</dbReference>
<dbReference type="EMBL" id="FOPP01000008">
    <property type="protein sequence ID" value="SFH30024.1"/>
    <property type="molecule type" value="Genomic_DNA"/>
</dbReference>
<dbReference type="Proteomes" id="UP000199666">
    <property type="component" value="Unassembled WGS sequence"/>
</dbReference>
<dbReference type="InterPro" id="IPR011044">
    <property type="entry name" value="Quino_amine_DH_bsu"/>
</dbReference>
<dbReference type="PANTHER" id="PTHR31270:SF1">
    <property type="entry name" value="GLUTAMINYL-PEPTIDE CYCLOTRANSFERASE"/>
    <property type="match status" value="1"/>
</dbReference>
<dbReference type="AlphaFoldDB" id="A0A1I2YWN2"/>
<dbReference type="PROSITE" id="PS51257">
    <property type="entry name" value="PROKAR_LIPOPROTEIN"/>
    <property type="match status" value="1"/>
</dbReference>
<reference evidence="1 2" key="1">
    <citation type="submission" date="2016-10" db="EMBL/GenBank/DDBJ databases">
        <authorList>
            <person name="de Groot N.N."/>
        </authorList>
    </citation>
    <scope>NUCLEOTIDE SEQUENCE [LARGE SCALE GENOMIC DNA]</scope>
    <source>
        <strain evidence="1 2">DSM 18684</strain>
    </source>
</reference>
<sequence>MHFGQPKKINLIAIGLFILLVQACKNNVPVNISFKSPDQGQNIKIGDEIKIQMDIPKEVSLKSIQYLIDGKPVAGNQNQKPFKLPTNNLKLGYRMITAIVAYDDQIDTSNINVVVKSDTKPKKVAYKVVKTFPHDTSAYTQGLSYVGGKLLESTGREGKSKLKWVDLNSGKTLQQTKLGDQYFGEGSLMLGDKIIMLTWRENTGFIFDARTFKQIGTFPYEASREGWGLTFDGQHILRTDGTNRIWMMNKETYKEEGFIEVYDDAGPVNSLNEMEYINGKIYANVYLTSKIVIIDPSSGKVEASIDLAKLVPQHFFKAEEEENNVLNGIAWDAAGKRLFVTGKKWPKLYQIELAQ</sequence>
<dbReference type="RefSeq" id="WP_090995480.1">
    <property type="nucleotide sequence ID" value="NZ_FOPP01000008.1"/>
</dbReference>
<gene>
    <name evidence="1" type="ORF">SAMN04489864_108141</name>
</gene>
<dbReference type="STRING" id="414048.SAMN04489864_108141"/>
<dbReference type="Gene3D" id="2.60.40.10">
    <property type="entry name" value="Immunoglobulins"/>
    <property type="match status" value="1"/>
</dbReference>
<name>A0A1I2YWN2_9SPHI</name>
<keyword evidence="2" id="KW-1185">Reference proteome</keyword>
<organism evidence="1 2">
    <name type="scientific">Pedobacter insulae</name>
    <dbReference type="NCBI Taxonomy" id="414048"/>
    <lineage>
        <taxon>Bacteria</taxon>
        <taxon>Pseudomonadati</taxon>
        <taxon>Bacteroidota</taxon>
        <taxon>Sphingobacteriia</taxon>
        <taxon>Sphingobacteriales</taxon>
        <taxon>Sphingobacteriaceae</taxon>
        <taxon>Pedobacter</taxon>
    </lineage>
</organism>
<dbReference type="Pfam" id="PF05096">
    <property type="entry name" value="Glu_cyclase_2"/>
    <property type="match status" value="1"/>
</dbReference>
<dbReference type="GO" id="GO:0016603">
    <property type="term" value="F:glutaminyl-peptide cyclotransferase activity"/>
    <property type="evidence" value="ECO:0007669"/>
    <property type="project" value="InterPro"/>
</dbReference>
<evidence type="ECO:0000313" key="1">
    <source>
        <dbReference type="EMBL" id="SFH30024.1"/>
    </source>
</evidence>
<evidence type="ECO:0000313" key="2">
    <source>
        <dbReference type="Proteomes" id="UP000199666"/>
    </source>
</evidence>
<dbReference type="PANTHER" id="PTHR31270">
    <property type="entry name" value="GLUTAMINYL-PEPTIDE CYCLOTRANSFERASE"/>
    <property type="match status" value="1"/>
</dbReference>
<dbReference type="InterPro" id="IPR013783">
    <property type="entry name" value="Ig-like_fold"/>
</dbReference>
<dbReference type="InterPro" id="IPR015943">
    <property type="entry name" value="WD40/YVTN_repeat-like_dom_sf"/>
</dbReference>